<protein>
    <submittedName>
        <fullName evidence="2">Uncharacterized protein</fullName>
    </submittedName>
</protein>
<evidence type="ECO:0000256" key="1">
    <source>
        <dbReference type="SAM" id="MobiDB-lite"/>
    </source>
</evidence>
<dbReference type="EMBL" id="MZ334527">
    <property type="protein sequence ID" value="UBF23381.1"/>
    <property type="molecule type" value="Genomic_DNA"/>
</dbReference>
<name>A0AAE9BZK9_9CAUD</name>
<feature type="compositionally biased region" description="Basic and acidic residues" evidence="1">
    <location>
        <begin position="39"/>
        <end position="51"/>
    </location>
</feature>
<evidence type="ECO:0000313" key="3">
    <source>
        <dbReference type="Proteomes" id="UP000827845"/>
    </source>
</evidence>
<keyword evidence="3" id="KW-1185">Reference proteome</keyword>
<accession>A0AAE9BZK9</accession>
<reference evidence="2" key="1">
    <citation type="submission" date="2021-05" db="EMBL/GenBank/DDBJ databases">
        <title>Diversity, taxonomy and evolution of archaeal viruses of the class Caudoviricetes.</title>
        <authorList>
            <person name="Liu Y."/>
            <person name="Demina T.A."/>
            <person name="Roux S."/>
            <person name="Aiewsakun P."/>
            <person name="Kazlauskas D."/>
            <person name="Simmonds P."/>
            <person name="Prangishvili D."/>
            <person name="Oksanen H.M."/>
            <person name="Krupovic M."/>
        </authorList>
    </citation>
    <scope>NUCLEOTIDE SEQUENCE</scope>
    <source>
        <strain evidence="2">HATV-3/30</strain>
    </source>
</reference>
<dbReference type="Proteomes" id="UP000827845">
    <property type="component" value="Segment"/>
</dbReference>
<organism evidence="2 3">
    <name type="scientific">Haloarcula tailed virus 3</name>
    <dbReference type="NCBI Taxonomy" id="2877990"/>
    <lineage>
        <taxon>Viruses</taxon>
        <taxon>Duplodnaviria</taxon>
        <taxon>Heunggongvirae</taxon>
        <taxon>Uroviricota</taxon>
        <taxon>Caudoviricetes</taxon>
        <taxon>Kirjokansivirales</taxon>
        <taxon>Pyrstoviridae</taxon>
        <taxon>Hatrivirus</taxon>
        <taxon>Hatrivirus caudatum</taxon>
        <taxon>Hatrivirus HATV3</taxon>
    </lineage>
</organism>
<evidence type="ECO:0000313" key="2">
    <source>
        <dbReference type="EMBL" id="UBF23381.1"/>
    </source>
</evidence>
<proteinExistence type="predicted"/>
<gene>
    <name evidence="2" type="ORF">HATV-3_gp31</name>
</gene>
<feature type="region of interest" description="Disordered" evidence="1">
    <location>
        <begin position="1"/>
        <end position="51"/>
    </location>
</feature>
<sequence length="51" mass="5919">MELAQYSTDEIKRLQKGAEVHNEKKERAAQSGRQPSTSQREREQEALAKFE</sequence>
<feature type="compositionally biased region" description="Basic and acidic residues" evidence="1">
    <location>
        <begin position="9"/>
        <end position="28"/>
    </location>
</feature>